<dbReference type="AlphaFoldDB" id="A0A0N9BHQ0"/>
<protein>
    <submittedName>
        <fullName evidence="2">Erythrocyte membrane protein 1</fullName>
    </submittedName>
</protein>
<dbReference type="InterPro" id="IPR008602">
    <property type="entry name" value="Duffy-antigen-binding"/>
</dbReference>
<accession>A0A0N9BHQ0</accession>
<name>A0A0N9BHQ0_9APIC</name>
<dbReference type="Gene3D" id="1.20.1310.20">
    <property type="entry name" value="Duffy-antigen binding domain"/>
    <property type="match status" value="1"/>
</dbReference>
<organism evidence="2">
    <name type="scientific">Plasmodium sp</name>
    <dbReference type="NCBI Taxonomy" id="31272"/>
    <lineage>
        <taxon>Eukaryota</taxon>
        <taxon>Sar</taxon>
        <taxon>Alveolata</taxon>
        <taxon>Apicomplexa</taxon>
        <taxon>Aconoidasida</taxon>
        <taxon>Haemosporida</taxon>
        <taxon>Plasmodiidae</taxon>
        <taxon>Plasmodium</taxon>
    </lineage>
</organism>
<sequence length="109" mass="12809">DIIRGKDLYLGNTQEKEQREILEKNLKKIFQSIKRNNPKLNTLEDDQIREYWWEHNREKVWKAITCKAPDYAHYTTIKADGSITPSALGHCKGIASVPTNFDYVPQYLR</sequence>
<feature type="non-terminal residue" evidence="2">
    <location>
        <position position="1"/>
    </location>
</feature>
<dbReference type="GO" id="GO:0016020">
    <property type="term" value="C:membrane"/>
    <property type="evidence" value="ECO:0007669"/>
    <property type="project" value="InterPro"/>
</dbReference>
<reference evidence="2" key="1">
    <citation type="journal article" date="2015" name="Nat. Commun.">
        <title>Ape parasite origins of human malaria virulence genes.</title>
        <authorList>
            <person name="Larremore D.B."/>
            <person name="Sundararaman S.A."/>
            <person name="Liu W."/>
            <person name="Proto W.R."/>
            <person name="Clauset A."/>
            <person name="Loy D.E."/>
            <person name="Speede S."/>
            <person name="Plenderleith L.J."/>
            <person name="Sharp P.M."/>
            <person name="Hahn B.H."/>
            <person name="Rayner J.C."/>
            <person name="Buckee C.O."/>
        </authorList>
    </citation>
    <scope>NUCLEOTIDE SEQUENCE</scope>
    <source>
        <strain evidence="2">DGptt540Y686</strain>
    </source>
</reference>
<dbReference type="EMBL" id="KP167271">
    <property type="protein sequence ID" value="ALD49277.1"/>
    <property type="molecule type" value="Genomic_DNA"/>
</dbReference>
<dbReference type="InterPro" id="IPR042202">
    <property type="entry name" value="Duffy-ag-bd_sf"/>
</dbReference>
<feature type="domain" description="Duffy-antigen binding" evidence="1">
    <location>
        <begin position="1"/>
        <end position="109"/>
    </location>
</feature>
<gene>
    <name evidence="2" type="primary">var</name>
</gene>
<evidence type="ECO:0000259" key="1">
    <source>
        <dbReference type="Pfam" id="PF05424"/>
    </source>
</evidence>
<dbReference type="SUPFAM" id="SSF140924">
    <property type="entry name" value="Duffy binding domain-like"/>
    <property type="match status" value="1"/>
</dbReference>
<dbReference type="Pfam" id="PF05424">
    <property type="entry name" value="Duffy_binding"/>
    <property type="match status" value="1"/>
</dbReference>
<proteinExistence type="predicted"/>
<evidence type="ECO:0000313" key="2">
    <source>
        <dbReference type="EMBL" id="ALD49277.1"/>
    </source>
</evidence>
<dbReference type="GO" id="GO:0046789">
    <property type="term" value="F:host cell surface receptor binding"/>
    <property type="evidence" value="ECO:0007669"/>
    <property type="project" value="InterPro"/>
</dbReference>
<feature type="non-terminal residue" evidence="2">
    <location>
        <position position="109"/>
    </location>
</feature>